<dbReference type="PANTHER" id="PTHR15681:SF1">
    <property type="entry name" value="MAD2L1-BINDING PROTEIN"/>
    <property type="match status" value="1"/>
</dbReference>
<gene>
    <name evidence="2" type="ORF">Rsub_03207</name>
</gene>
<dbReference type="AlphaFoldDB" id="A0A2V0P0M0"/>
<dbReference type="PANTHER" id="PTHR15681">
    <property type="entry name" value="MAD2L1-BINDING PROTEIN"/>
    <property type="match status" value="1"/>
</dbReference>
<evidence type="ECO:0000313" key="3">
    <source>
        <dbReference type="Proteomes" id="UP000247498"/>
    </source>
</evidence>
<dbReference type="Proteomes" id="UP000247498">
    <property type="component" value="Unassembled WGS sequence"/>
</dbReference>
<dbReference type="EMBL" id="BDRX01000018">
    <property type="protein sequence ID" value="GBF90635.1"/>
    <property type="molecule type" value="Genomic_DNA"/>
</dbReference>
<accession>A0A2V0P0M0</accession>
<dbReference type="GO" id="GO:0005634">
    <property type="term" value="C:nucleus"/>
    <property type="evidence" value="ECO:0007669"/>
    <property type="project" value="InterPro"/>
</dbReference>
<evidence type="ECO:0000313" key="2">
    <source>
        <dbReference type="EMBL" id="GBF90635.1"/>
    </source>
</evidence>
<dbReference type="Gene3D" id="3.30.900.20">
    <property type="match status" value="1"/>
</dbReference>
<organism evidence="2 3">
    <name type="scientific">Raphidocelis subcapitata</name>
    <dbReference type="NCBI Taxonomy" id="307507"/>
    <lineage>
        <taxon>Eukaryota</taxon>
        <taxon>Viridiplantae</taxon>
        <taxon>Chlorophyta</taxon>
        <taxon>core chlorophytes</taxon>
        <taxon>Chlorophyceae</taxon>
        <taxon>CS clade</taxon>
        <taxon>Sphaeropleales</taxon>
        <taxon>Selenastraceae</taxon>
        <taxon>Raphidocelis</taxon>
    </lineage>
</organism>
<dbReference type="InterPro" id="IPR053729">
    <property type="entry name" value="MAD2L1BP_domain_sf"/>
</dbReference>
<name>A0A2V0P0M0_9CHLO</name>
<evidence type="ECO:0000256" key="1">
    <source>
        <dbReference type="SAM" id="MobiDB-lite"/>
    </source>
</evidence>
<dbReference type="GO" id="GO:0007096">
    <property type="term" value="P:regulation of exit from mitosis"/>
    <property type="evidence" value="ECO:0007669"/>
    <property type="project" value="InterPro"/>
</dbReference>
<protein>
    <submittedName>
        <fullName evidence="2">Uncharacterized protein</fullName>
    </submittedName>
</protein>
<comment type="caution">
    <text evidence="2">The sequence shown here is derived from an EMBL/GenBank/DDBJ whole genome shotgun (WGS) entry which is preliminary data.</text>
</comment>
<keyword evidence="3" id="KW-1185">Reference proteome</keyword>
<dbReference type="OrthoDB" id="536587at2759"/>
<dbReference type="InterPro" id="IPR009511">
    <property type="entry name" value="MAD1/Cdc20-bound-Mad2-bd"/>
</dbReference>
<feature type="region of interest" description="Disordered" evidence="1">
    <location>
        <begin position="231"/>
        <end position="272"/>
    </location>
</feature>
<proteinExistence type="predicted"/>
<reference evidence="2 3" key="1">
    <citation type="journal article" date="2018" name="Sci. Rep.">
        <title>Raphidocelis subcapitata (=Pseudokirchneriella subcapitata) provides an insight into genome evolution and environmental adaptations in the Sphaeropleales.</title>
        <authorList>
            <person name="Suzuki S."/>
            <person name="Yamaguchi H."/>
            <person name="Nakajima N."/>
            <person name="Kawachi M."/>
        </authorList>
    </citation>
    <scope>NUCLEOTIDE SEQUENCE [LARGE SCALE GENOMIC DNA]</scope>
    <source>
        <strain evidence="2 3">NIES-35</strain>
    </source>
</reference>
<dbReference type="InParanoid" id="A0A2V0P0M0"/>
<sequence length="342" mass="35814">MPPRRAEPRIYDVEASLGVSASQALLPAVLGELAKHLQYSRGQCQAPVDRLAGAYRAALTEQEGRKSKRVPSAVRRAGKYLQQLSALLESLHALPAAALLSRRAAVALLLGPSPTRPKEVYLVRFSGAEGLAASGGGGGGGGNAELAQPLGPEALRQIATAGKRLLRSVIVHGAALEEWADVAAPTKMFLMVQTPACEPPGPGFLPRRGFCISLRRAFQVNVGVQVEPWAAPLDARGGGGGSGDQHQQQQQQQQHHHHHHHQQQQQQQALEDQLEASMQLCSDSDAEDPQGGFAAAGGADAEAGAGAHCGAQQAGGPPSDPNELIWFQCAAAVKGMRQAEGG</sequence>